<dbReference type="PATRIC" id="fig|595434.4.peg.3958"/>
<accession>A0A0J1EE12</accession>
<keyword evidence="3" id="KW-1185">Reference proteome</keyword>
<gene>
    <name evidence="2" type="ORF">RISK_004176</name>
</gene>
<feature type="region of interest" description="Disordered" evidence="1">
    <location>
        <begin position="39"/>
        <end position="58"/>
    </location>
</feature>
<evidence type="ECO:0000313" key="2">
    <source>
        <dbReference type="EMBL" id="KLU03769.1"/>
    </source>
</evidence>
<sequence>MVGRPLLLWAVVARGGATSIGLGKWGRPFHIAFTLASTASAGQREGDPKGTRDNAWVD</sequence>
<evidence type="ECO:0000256" key="1">
    <source>
        <dbReference type="SAM" id="MobiDB-lite"/>
    </source>
</evidence>
<comment type="caution">
    <text evidence="2">The sequence shown here is derived from an EMBL/GenBank/DDBJ whole genome shotgun (WGS) entry which is preliminary data.</text>
</comment>
<protein>
    <submittedName>
        <fullName evidence="2">Uncharacterized protein</fullName>
    </submittedName>
</protein>
<name>A0A0J1EE12_RHOIS</name>
<organism evidence="2 3">
    <name type="scientific">Rhodopirellula islandica</name>
    <dbReference type="NCBI Taxonomy" id="595434"/>
    <lineage>
        <taxon>Bacteria</taxon>
        <taxon>Pseudomonadati</taxon>
        <taxon>Planctomycetota</taxon>
        <taxon>Planctomycetia</taxon>
        <taxon>Pirellulales</taxon>
        <taxon>Pirellulaceae</taxon>
        <taxon>Rhodopirellula</taxon>
    </lineage>
</organism>
<dbReference type="AlphaFoldDB" id="A0A0J1EE12"/>
<dbReference type="Proteomes" id="UP000036367">
    <property type="component" value="Unassembled WGS sequence"/>
</dbReference>
<evidence type="ECO:0000313" key="3">
    <source>
        <dbReference type="Proteomes" id="UP000036367"/>
    </source>
</evidence>
<reference evidence="2" key="1">
    <citation type="submission" date="2015-05" db="EMBL/GenBank/DDBJ databases">
        <title>Permanent draft genome of Rhodopirellula islandicus K833.</title>
        <authorList>
            <person name="Kizina J."/>
            <person name="Richter M."/>
            <person name="Glockner F.O."/>
            <person name="Harder J."/>
        </authorList>
    </citation>
    <scope>NUCLEOTIDE SEQUENCE [LARGE SCALE GENOMIC DNA]</scope>
    <source>
        <strain evidence="2">K833</strain>
    </source>
</reference>
<proteinExistence type="predicted"/>
<dbReference type="EMBL" id="LECT01000031">
    <property type="protein sequence ID" value="KLU03769.1"/>
    <property type="molecule type" value="Genomic_DNA"/>
</dbReference>